<reference evidence="3" key="3">
    <citation type="submission" date="2025-09" db="UniProtKB">
        <authorList>
            <consortium name="Ensembl"/>
        </authorList>
    </citation>
    <scope>IDENTIFICATION</scope>
</reference>
<dbReference type="Proteomes" id="UP000265120">
    <property type="component" value="Chromosome 8"/>
</dbReference>
<proteinExistence type="predicted"/>
<evidence type="ECO:0008006" key="5">
    <source>
        <dbReference type="Google" id="ProtNLM"/>
    </source>
</evidence>
<dbReference type="SUPFAM" id="SSF57535">
    <property type="entry name" value="Complement control module/SCR domain"/>
    <property type="match status" value="1"/>
</dbReference>
<reference evidence="3" key="2">
    <citation type="submission" date="2025-08" db="UniProtKB">
        <authorList>
            <consortium name="Ensembl"/>
        </authorList>
    </citation>
    <scope>IDENTIFICATION</scope>
</reference>
<sequence length="243" mass="26177">FAPSTVEPPPLLTFFNVTVSLANANTYSTCVCVCVTDLTTCPCPLIPLEPLTEPAPQTCYTDTFRYTCIPGYVRKAGTSNLIRCKRLNGSVNWTTASLQCIRKKTQPPHRLPLCGSSGPVVQRSSGPVVRWSGGPAVRWSSGPVVQRSGGPAVRWSGGPVVHLQVRTPVVHVSSFPSGSSRSPQTQNESIQTRAPEGTEPEPTDQRSPEGQTLSGDQPIICGSYTVQTHTSQVQVWPHLLDTL</sequence>
<feature type="compositionally biased region" description="Low complexity" evidence="2">
    <location>
        <begin position="172"/>
        <end position="183"/>
    </location>
</feature>
<dbReference type="AlphaFoldDB" id="A0A3P8WSR5"/>
<keyword evidence="4" id="KW-1185">Reference proteome</keyword>
<evidence type="ECO:0000256" key="2">
    <source>
        <dbReference type="SAM" id="MobiDB-lite"/>
    </source>
</evidence>
<evidence type="ECO:0000313" key="4">
    <source>
        <dbReference type="Proteomes" id="UP000265120"/>
    </source>
</evidence>
<evidence type="ECO:0000256" key="1">
    <source>
        <dbReference type="ARBA" id="ARBA00023157"/>
    </source>
</evidence>
<protein>
    <recommendedName>
        <fullName evidence="5">Sushi domain-containing protein</fullName>
    </recommendedName>
</protein>
<dbReference type="Gene3D" id="2.20.28.230">
    <property type="match status" value="1"/>
</dbReference>
<reference evidence="3 4" key="1">
    <citation type="journal article" date="2014" name="Nat. Genet.">
        <title>Whole-genome sequence of a flatfish provides insights into ZW sex chromosome evolution and adaptation to a benthic lifestyle.</title>
        <authorList>
            <person name="Chen S."/>
            <person name="Zhang G."/>
            <person name="Shao C."/>
            <person name="Huang Q."/>
            <person name="Liu G."/>
            <person name="Zhang P."/>
            <person name="Song W."/>
            <person name="An N."/>
            <person name="Chalopin D."/>
            <person name="Volff J.N."/>
            <person name="Hong Y."/>
            <person name="Li Q."/>
            <person name="Sha Z."/>
            <person name="Zhou H."/>
            <person name="Xie M."/>
            <person name="Yu Q."/>
            <person name="Liu Y."/>
            <person name="Xiang H."/>
            <person name="Wang N."/>
            <person name="Wu K."/>
            <person name="Yang C."/>
            <person name="Zhou Q."/>
            <person name="Liao X."/>
            <person name="Yang L."/>
            <person name="Hu Q."/>
            <person name="Zhang J."/>
            <person name="Meng L."/>
            <person name="Jin L."/>
            <person name="Tian Y."/>
            <person name="Lian J."/>
            <person name="Yang J."/>
            <person name="Miao G."/>
            <person name="Liu S."/>
            <person name="Liang Z."/>
            <person name="Yan F."/>
            <person name="Li Y."/>
            <person name="Sun B."/>
            <person name="Zhang H."/>
            <person name="Zhang J."/>
            <person name="Zhu Y."/>
            <person name="Du M."/>
            <person name="Zhao Y."/>
            <person name="Schartl M."/>
            <person name="Tang Q."/>
            <person name="Wang J."/>
        </authorList>
    </citation>
    <scope>NUCLEOTIDE SEQUENCE</scope>
</reference>
<evidence type="ECO:0000313" key="3">
    <source>
        <dbReference type="Ensembl" id="ENSCSEP00000028551.1"/>
    </source>
</evidence>
<accession>A0A3P8WSR5</accession>
<feature type="region of interest" description="Disordered" evidence="2">
    <location>
        <begin position="172"/>
        <end position="219"/>
    </location>
</feature>
<organism evidence="3 4">
    <name type="scientific">Cynoglossus semilaevis</name>
    <name type="common">Tongue sole</name>
    <dbReference type="NCBI Taxonomy" id="244447"/>
    <lineage>
        <taxon>Eukaryota</taxon>
        <taxon>Metazoa</taxon>
        <taxon>Chordata</taxon>
        <taxon>Craniata</taxon>
        <taxon>Vertebrata</taxon>
        <taxon>Euteleostomi</taxon>
        <taxon>Actinopterygii</taxon>
        <taxon>Neopterygii</taxon>
        <taxon>Teleostei</taxon>
        <taxon>Neoteleostei</taxon>
        <taxon>Acanthomorphata</taxon>
        <taxon>Carangaria</taxon>
        <taxon>Pleuronectiformes</taxon>
        <taxon>Pleuronectoidei</taxon>
        <taxon>Cynoglossidae</taxon>
        <taxon>Cynoglossinae</taxon>
        <taxon>Cynoglossus</taxon>
    </lineage>
</organism>
<dbReference type="InParanoid" id="A0A3P8WSR5"/>
<name>A0A3P8WSR5_CYNSE</name>
<dbReference type="GeneTree" id="ENSGT01030000234868"/>
<dbReference type="InterPro" id="IPR035976">
    <property type="entry name" value="Sushi/SCR/CCP_sf"/>
</dbReference>
<dbReference type="Ensembl" id="ENSCSET00000028936.1">
    <property type="protein sequence ID" value="ENSCSEP00000028551.1"/>
    <property type="gene ID" value="ENSCSEG00000018244.1"/>
</dbReference>
<keyword evidence="1" id="KW-1015">Disulfide bond</keyword>